<dbReference type="EMBL" id="FOIS01000002">
    <property type="protein sequence ID" value="SEW00057.1"/>
    <property type="molecule type" value="Genomic_DNA"/>
</dbReference>
<dbReference type="InterPro" id="IPR011386">
    <property type="entry name" value="Put_ATP-NAD_kin"/>
</dbReference>
<dbReference type="InterPro" id="IPR039065">
    <property type="entry name" value="AcoX-like"/>
</dbReference>
<dbReference type="Pfam" id="PF01513">
    <property type="entry name" value="NAD_kinase"/>
    <property type="match status" value="1"/>
</dbReference>
<accession>A0A1I0NF43</accession>
<dbReference type="SUPFAM" id="SSF111331">
    <property type="entry name" value="NAD kinase/diacylglycerol kinase-like"/>
    <property type="match status" value="1"/>
</dbReference>
<dbReference type="InterPro" id="IPR016064">
    <property type="entry name" value="NAD/diacylglycerol_kinase_sf"/>
</dbReference>
<protein>
    <submittedName>
        <fullName evidence="2">Predicted polyphosphate-or ATP-dependent NAD kinase</fullName>
    </submittedName>
</protein>
<keyword evidence="3" id="KW-1185">Reference proteome</keyword>
<dbReference type="AlphaFoldDB" id="A0A1I0NF43"/>
<dbReference type="eggNOG" id="arCOG01350">
    <property type="taxonomic scope" value="Archaea"/>
</dbReference>
<evidence type="ECO:0000256" key="1">
    <source>
        <dbReference type="SAM" id="MobiDB-lite"/>
    </source>
</evidence>
<dbReference type="PANTHER" id="PTHR40697">
    <property type="entry name" value="ACETOIN CATABOLISM PROTEIN X"/>
    <property type="match status" value="1"/>
</dbReference>
<evidence type="ECO:0000313" key="2">
    <source>
        <dbReference type="EMBL" id="SEW00057.1"/>
    </source>
</evidence>
<proteinExistence type="predicted"/>
<dbReference type="PIRSF" id="PIRSF016907">
    <property type="entry name" value="Kin_ATP-NAD"/>
    <property type="match status" value="1"/>
</dbReference>
<organism evidence="2 3">
    <name type="scientific">Natrinema salifodinae</name>
    <dbReference type="NCBI Taxonomy" id="1202768"/>
    <lineage>
        <taxon>Archaea</taxon>
        <taxon>Methanobacteriati</taxon>
        <taxon>Methanobacteriota</taxon>
        <taxon>Stenosarchaea group</taxon>
        <taxon>Halobacteria</taxon>
        <taxon>Halobacteriales</taxon>
        <taxon>Natrialbaceae</taxon>
        <taxon>Natrinema</taxon>
    </lineage>
</organism>
<feature type="region of interest" description="Disordered" evidence="1">
    <location>
        <begin position="97"/>
        <end position="123"/>
    </location>
</feature>
<dbReference type="RefSeq" id="WP_049988670.1">
    <property type="nucleotide sequence ID" value="NZ_FOIS01000002.1"/>
</dbReference>
<evidence type="ECO:0000313" key="3">
    <source>
        <dbReference type="Proteomes" id="UP000183275"/>
    </source>
</evidence>
<sequence length="398" mass="41563">MESIGVVVNPIAGMGGRVGLKGTDGKLDEARRRGAEPRAPERARQALRSLHRREPALTVYTAAGVLGERAVRDAGYEPVVVYDPAGAEADVDAGAGAEIDGATDRGPADPARPDDPGDAETTADDTRAAVRAMLDRGVDLLLFVGGDGTAVDVAEVLEDADAAETPMLGVPAGVKIYSSAFGVTPADAGRIAAEFDRVEDREVNDIDEDAYRDGEVRTELKAVVPVPVAPDVQASKQVSSGSVDALASGVAREVEPGRTYVFGPGSTVGAIEAELGIDPSPLGVDVWRAAEAESNGRRGDVLAADAAESEILAVLEDPVTIVVSPIGGQGFLFGRGNHQISPSVIRRADEIEVVAAAEKLDGIDALRVDTDDEDLDEDLRGWTRVRTGRFTTRLVTVV</sequence>
<dbReference type="InterPro" id="IPR002504">
    <property type="entry name" value="NADK"/>
</dbReference>
<dbReference type="InterPro" id="IPR017438">
    <property type="entry name" value="ATP-NAD_kinase_N"/>
</dbReference>
<dbReference type="PANTHER" id="PTHR40697:SF2">
    <property type="entry name" value="ATP-NAD KINASE-RELATED"/>
    <property type="match status" value="1"/>
</dbReference>
<feature type="compositionally biased region" description="Basic and acidic residues" evidence="1">
    <location>
        <begin position="23"/>
        <end position="44"/>
    </location>
</feature>
<dbReference type="Proteomes" id="UP000183275">
    <property type="component" value="Unassembled WGS sequence"/>
</dbReference>
<keyword evidence="2" id="KW-0808">Transferase</keyword>
<dbReference type="Pfam" id="PF20143">
    <property type="entry name" value="NAD_kinase_C"/>
    <property type="match status" value="1"/>
</dbReference>
<name>A0A1I0NF43_9EURY</name>
<dbReference type="GO" id="GO:0006741">
    <property type="term" value="P:NADP+ biosynthetic process"/>
    <property type="evidence" value="ECO:0007669"/>
    <property type="project" value="InterPro"/>
</dbReference>
<dbReference type="Gene3D" id="3.40.50.10330">
    <property type="entry name" value="Probable inorganic polyphosphate/atp-NAD kinase, domain 1"/>
    <property type="match status" value="1"/>
</dbReference>
<keyword evidence="2" id="KW-0418">Kinase</keyword>
<reference evidence="3" key="1">
    <citation type="submission" date="2016-10" db="EMBL/GenBank/DDBJ databases">
        <authorList>
            <person name="Varghese N."/>
        </authorList>
    </citation>
    <scope>NUCLEOTIDE SEQUENCE [LARGE SCALE GENOMIC DNA]</scope>
    <source>
        <strain evidence="3">CGMCC 1.12284</strain>
    </source>
</reference>
<feature type="region of interest" description="Disordered" evidence="1">
    <location>
        <begin position="16"/>
        <end position="50"/>
    </location>
</feature>
<feature type="compositionally biased region" description="Basic and acidic residues" evidence="1">
    <location>
        <begin position="102"/>
        <end position="115"/>
    </location>
</feature>
<dbReference type="GO" id="GO:0003951">
    <property type="term" value="F:NAD+ kinase activity"/>
    <property type="evidence" value="ECO:0007669"/>
    <property type="project" value="InterPro"/>
</dbReference>
<gene>
    <name evidence="2" type="ORF">SAMN05216285_1672</name>
</gene>
<dbReference type="STRING" id="1202768.SAMN05216285_1672"/>
<dbReference type="OrthoDB" id="56451at2157"/>